<evidence type="ECO:0000256" key="5">
    <source>
        <dbReference type="ARBA" id="ARBA00022741"/>
    </source>
</evidence>
<dbReference type="NCBIfam" id="TIGR00233">
    <property type="entry name" value="trpS"/>
    <property type="match status" value="1"/>
</dbReference>
<dbReference type="Pfam" id="PF00579">
    <property type="entry name" value="tRNA-synt_1b"/>
    <property type="match status" value="1"/>
</dbReference>
<dbReference type="InterPro" id="IPR050203">
    <property type="entry name" value="Trp-tRNA_synthetase"/>
</dbReference>
<comment type="caution">
    <text evidence="11">The sequence shown here is derived from an EMBL/GenBank/DDBJ whole genome shotgun (WGS) entry which is preliminary data.</text>
</comment>
<dbReference type="GO" id="GO:0070183">
    <property type="term" value="P:mitochondrial tryptophanyl-tRNA aminoacylation"/>
    <property type="evidence" value="ECO:0007669"/>
    <property type="project" value="TreeGrafter"/>
</dbReference>
<comment type="similarity">
    <text evidence="2 10">Belongs to the class-I aminoacyl-tRNA synthetase family.</text>
</comment>
<keyword evidence="4 10" id="KW-0436">Ligase</keyword>
<keyword evidence="6 10" id="KW-0067">ATP-binding</keyword>
<dbReference type="EMBL" id="CAJPDT010000001">
    <property type="protein sequence ID" value="CAF9905113.1"/>
    <property type="molecule type" value="Genomic_DNA"/>
</dbReference>
<evidence type="ECO:0000313" key="12">
    <source>
        <dbReference type="Proteomes" id="UP000664534"/>
    </source>
</evidence>
<dbReference type="PANTHER" id="PTHR43766">
    <property type="entry name" value="TRYPTOPHAN--TRNA LIGASE, MITOCHONDRIAL"/>
    <property type="match status" value="1"/>
</dbReference>
<dbReference type="SUPFAM" id="SSF52374">
    <property type="entry name" value="Nucleotidylyl transferase"/>
    <property type="match status" value="1"/>
</dbReference>
<dbReference type="EC" id="6.1.1.2" evidence="3"/>
<dbReference type="FunFam" id="1.10.240.10:FF:000002">
    <property type="entry name" value="Tryptophan--tRNA ligase"/>
    <property type="match status" value="1"/>
</dbReference>
<keyword evidence="12" id="KW-1185">Reference proteome</keyword>
<dbReference type="InterPro" id="IPR002305">
    <property type="entry name" value="aa-tRNA-synth_Ic"/>
</dbReference>
<protein>
    <recommendedName>
        <fullName evidence="3">tryptophan--tRNA ligase</fullName>
        <ecNumber evidence="3">6.1.1.2</ecNumber>
    </recommendedName>
    <alternativeName>
        <fullName evidence="9">Tryptophanyl-tRNA synthetase</fullName>
    </alternativeName>
</protein>
<accession>A0A8H3EIE0</accession>
<dbReference type="PANTHER" id="PTHR43766:SF1">
    <property type="entry name" value="TRYPTOPHAN--TRNA LIGASE, MITOCHONDRIAL"/>
    <property type="match status" value="1"/>
</dbReference>
<dbReference type="InterPro" id="IPR014729">
    <property type="entry name" value="Rossmann-like_a/b/a_fold"/>
</dbReference>
<dbReference type="GO" id="GO:0004830">
    <property type="term" value="F:tryptophan-tRNA ligase activity"/>
    <property type="evidence" value="ECO:0007669"/>
    <property type="project" value="UniProtKB-EC"/>
</dbReference>
<dbReference type="Gene3D" id="3.40.50.620">
    <property type="entry name" value="HUPs"/>
    <property type="match status" value="1"/>
</dbReference>
<dbReference type="OrthoDB" id="15808at2759"/>
<dbReference type="Proteomes" id="UP000664534">
    <property type="component" value="Unassembled WGS sequence"/>
</dbReference>
<evidence type="ECO:0000256" key="8">
    <source>
        <dbReference type="ARBA" id="ARBA00023146"/>
    </source>
</evidence>
<keyword evidence="8 10" id="KW-0030">Aminoacyl-tRNA synthetase</keyword>
<dbReference type="Gene3D" id="1.10.240.10">
    <property type="entry name" value="Tyrosyl-Transfer RNA Synthetase"/>
    <property type="match status" value="1"/>
</dbReference>
<evidence type="ECO:0000256" key="9">
    <source>
        <dbReference type="ARBA" id="ARBA00030268"/>
    </source>
</evidence>
<evidence type="ECO:0000256" key="3">
    <source>
        <dbReference type="ARBA" id="ARBA00013161"/>
    </source>
</evidence>
<evidence type="ECO:0000313" key="11">
    <source>
        <dbReference type="EMBL" id="CAF9905113.1"/>
    </source>
</evidence>
<dbReference type="AlphaFoldDB" id="A0A8H3EIE0"/>
<proteinExistence type="inferred from homology"/>
<evidence type="ECO:0000256" key="2">
    <source>
        <dbReference type="ARBA" id="ARBA00005594"/>
    </source>
</evidence>
<sequence>MTQWKSKLTLSDEVSALDSTSAKEKLKLGLFSYPVLQAADILLYGATHVPVGEDQVQHLEFTRQCADHFNTVHGEVLVKPQTVLSSAKRVMSLKEPRLKMSKSHQDFRSRIQINDSPEMISDKIRLALTDSITELSYDPEHRPGVSNLLALLSYLDQQGRTAEELAQACKYMNMRQFKAMVANAISESLSGTREKYNRILNHDETHYLDDIAVEGSNKARRQADKIMAAVRQVTGLERASKASERI</sequence>
<name>A0A8H3EIE0_9LECA</name>
<dbReference type="GO" id="GO:0005759">
    <property type="term" value="C:mitochondrial matrix"/>
    <property type="evidence" value="ECO:0007669"/>
    <property type="project" value="TreeGrafter"/>
</dbReference>
<evidence type="ECO:0000256" key="4">
    <source>
        <dbReference type="ARBA" id="ARBA00022598"/>
    </source>
</evidence>
<evidence type="ECO:0000256" key="6">
    <source>
        <dbReference type="ARBA" id="ARBA00022840"/>
    </source>
</evidence>
<evidence type="ECO:0000256" key="1">
    <source>
        <dbReference type="ARBA" id="ARBA00004173"/>
    </source>
</evidence>
<keyword evidence="5 10" id="KW-0547">Nucleotide-binding</keyword>
<evidence type="ECO:0000256" key="10">
    <source>
        <dbReference type="RuleBase" id="RU363036"/>
    </source>
</evidence>
<gene>
    <name evidence="11" type="primary">MSW1</name>
    <name evidence="11" type="ORF">IMSHALPRED_000265</name>
</gene>
<keyword evidence="7 10" id="KW-0648">Protein biosynthesis</keyword>
<dbReference type="PRINTS" id="PR01039">
    <property type="entry name" value="TRNASYNTHTRP"/>
</dbReference>
<comment type="subcellular location">
    <subcellularLocation>
        <location evidence="1">Mitochondrion</location>
    </subcellularLocation>
</comment>
<organism evidence="11 12">
    <name type="scientific">Imshaugia aleurites</name>
    <dbReference type="NCBI Taxonomy" id="172621"/>
    <lineage>
        <taxon>Eukaryota</taxon>
        <taxon>Fungi</taxon>
        <taxon>Dikarya</taxon>
        <taxon>Ascomycota</taxon>
        <taxon>Pezizomycotina</taxon>
        <taxon>Lecanoromycetes</taxon>
        <taxon>OSLEUM clade</taxon>
        <taxon>Lecanoromycetidae</taxon>
        <taxon>Lecanorales</taxon>
        <taxon>Lecanorineae</taxon>
        <taxon>Parmeliaceae</taxon>
        <taxon>Imshaugia</taxon>
    </lineage>
</organism>
<dbReference type="InterPro" id="IPR002306">
    <property type="entry name" value="Trp-tRNA-ligase"/>
</dbReference>
<dbReference type="GO" id="GO:0005524">
    <property type="term" value="F:ATP binding"/>
    <property type="evidence" value="ECO:0007669"/>
    <property type="project" value="UniProtKB-KW"/>
</dbReference>
<reference evidence="11" key="1">
    <citation type="submission" date="2021-03" db="EMBL/GenBank/DDBJ databases">
        <authorList>
            <person name="Tagirdzhanova G."/>
        </authorList>
    </citation>
    <scope>NUCLEOTIDE SEQUENCE</scope>
</reference>
<evidence type="ECO:0000256" key="7">
    <source>
        <dbReference type="ARBA" id="ARBA00022917"/>
    </source>
</evidence>